<dbReference type="AlphaFoldDB" id="A0AAW0H2Y4"/>
<evidence type="ECO:0000313" key="2">
    <source>
        <dbReference type="Proteomes" id="UP001488838"/>
    </source>
</evidence>
<evidence type="ECO:0000313" key="1">
    <source>
        <dbReference type="EMBL" id="KAK7796942.1"/>
    </source>
</evidence>
<gene>
    <name evidence="1" type="ORF">U0070_005777</name>
</gene>
<name>A0AAW0H2Y4_MYOGA</name>
<keyword evidence="2" id="KW-1185">Reference proteome</keyword>
<dbReference type="InterPro" id="IPR001197">
    <property type="entry name" value="Ribosomal_uL16_euk_arch"/>
</dbReference>
<proteinExistence type="predicted"/>
<reference evidence="1 2" key="1">
    <citation type="journal article" date="2023" name="bioRxiv">
        <title>Conserved and derived expression patterns and positive selection on dental genes reveal complex evolutionary context of ever-growing rodent molars.</title>
        <authorList>
            <person name="Calamari Z.T."/>
            <person name="Song A."/>
            <person name="Cohen E."/>
            <person name="Akter M."/>
            <person name="Roy R.D."/>
            <person name="Hallikas O."/>
            <person name="Christensen M.M."/>
            <person name="Li P."/>
            <person name="Marangoni P."/>
            <person name="Jernvall J."/>
            <person name="Klein O.D."/>
        </authorList>
    </citation>
    <scope>NUCLEOTIDE SEQUENCE [LARGE SCALE GENOMIC DNA]</scope>
    <source>
        <strain evidence="1">V071</strain>
    </source>
</reference>
<organism evidence="1 2">
    <name type="scientific">Myodes glareolus</name>
    <name type="common">Bank vole</name>
    <name type="synonym">Clethrionomys glareolus</name>
    <dbReference type="NCBI Taxonomy" id="447135"/>
    <lineage>
        <taxon>Eukaryota</taxon>
        <taxon>Metazoa</taxon>
        <taxon>Chordata</taxon>
        <taxon>Craniata</taxon>
        <taxon>Vertebrata</taxon>
        <taxon>Euteleostomi</taxon>
        <taxon>Mammalia</taxon>
        <taxon>Eutheria</taxon>
        <taxon>Euarchontoglires</taxon>
        <taxon>Glires</taxon>
        <taxon>Rodentia</taxon>
        <taxon>Myomorpha</taxon>
        <taxon>Muroidea</taxon>
        <taxon>Cricetidae</taxon>
        <taxon>Arvicolinae</taxon>
        <taxon>Myodes</taxon>
    </lineage>
</organism>
<dbReference type="GO" id="GO:0005840">
    <property type="term" value="C:ribosome"/>
    <property type="evidence" value="ECO:0007669"/>
    <property type="project" value="InterPro"/>
</dbReference>
<dbReference type="SUPFAM" id="SSF54686">
    <property type="entry name" value="Ribosomal protein L16p/L10e"/>
    <property type="match status" value="1"/>
</dbReference>
<dbReference type="PANTHER" id="PTHR11726">
    <property type="entry name" value="60S RIBOSOMAL PROTEIN L10"/>
    <property type="match status" value="1"/>
</dbReference>
<dbReference type="GO" id="GO:0006412">
    <property type="term" value="P:translation"/>
    <property type="evidence" value="ECO:0007669"/>
    <property type="project" value="InterPro"/>
</dbReference>
<protein>
    <submittedName>
        <fullName evidence="1">Uncharacterized protein</fullName>
    </submittedName>
</protein>
<dbReference type="Proteomes" id="UP001488838">
    <property type="component" value="Unassembled WGS sequence"/>
</dbReference>
<dbReference type="GO" id="GO:0003735">
    <property type="term" value="F:structural constituent of ribosome"/>
    <property type="evidence" value="ECO:0007669"/>
    <property type="project" value="InterPro"/>
</dbReference>
<dbReference type="Gene3D" id="3.30.60.300">
    <property type="match status" value="1"/>
</dbReference>
<dbReference type="InterPro" id="IPR036920">
    <property type="entry name" value="Ribosomal_uL16_sf"/>
</dbReference>
<dbReference type="EMBL" id="JBBHLL010000956">
    <property type="protein sequence ID" value="KAK7796942.1"/>
    <property type="molecule type" value="Genomic_DNA"/>
</dbReference>
<comment type="caution">
    <text evidence="1">The sequence shown here is derived from an EMBL/GenBank/DDBJ whole genome shotgun (WGS) entry which is preliminary data.</text>
</comment>
<accession>A0AAW0H2Y4</accession>
<sequence length="73" mass="8490">MSIHTKLQNKEHVIEAVCRAKFKFPVLQGLHISKKWDFTKLNASGFEDMVVEKQLFHHGCGVKYIPNHGLDKW</sequence>
<dbReference type="Gene3D" id="3.90.1170.10">
    <property type="entry name" value="Ribosomal protein L10e/L16"/>
    <property type="match status" value="1"/>
</dbReference>